<evidence type="ECO:0000256" key="18">
    <source>
        <dbReference type="ARBA" id="ARBA00023242"/>
    </source>
</evidence>
<evidence type="ECO:0000256" key="14">
    <source>
        <dbReference type="ARBA" id="ARBA00023015"/>
    </source>
</evidence>
<dbReference type="Gene3D" id="1.25.40.80">
    <property type="match status" value="1"/>
</dbReference>
<dbReference type="InParanoid" id="W5KD92"/>
<evidence type="ECO:0000256" key="20">
    <source>
        <dbReference type="PIRSR" id="PIRSR602081-2"/>
    </source>
</evidence>
<dbReference type="Pfam" id="PF03441">
    <property type="entry name" value="FAD_binding_7"/>
    <property type="match status" value="1"/>
</dbReference>
<comment type="similarity">
    <text evidence="4">Belongs to the DNA photolyase class-1 family.</text>
</comment>
<dbReference type="STRING" id="7994.ENSAMXP00000005553"/>
<keyword evidence="9" id="KW-0716">Sensory transduction</keyword>
<proteinExistence type="inferred from homology"/>
<feature type="site" description="Electron transfer via tryptophanyl radical" evidence="20">
    <location>
        <position position="320"/>
    </location>
</feature>
<dbReference type="GO" id="GO:0009881">
    <property type="term" value="F:photoreceptor activity"/>
    <property type="evidence" value="ECO:0007669"/>
    <property type="project" value="UniProtKB-KW"/>
</dbReference>
<dbReference type="GO" id="GO:0042542">
    <property type="term" value="P:response to hydrogen peroxide"/>
    <property type="evidence" value="ECO:0007669"/>
    <property type="project" value="Ensembl"/>
</dbReference>
<dbReference type="Pfam" id="PF00875">
    <property type="entry name" value="DNA_photolyase"/>
    <property type="match status" value="1"/>
</dbReference>
<feature type="domain" description="Photolyase/cryptochrome alpha/beta" evidence="22">
    <location>
        <begin position="3"/>
        <end position="132"/>
    </location>
</feature>
<dbReference type="GO" id="GO:0003714">
    <property type="term" value="F:transcription corepressor activity"/>
    <property type="evidence" value="ECO:0007669"/>
    <property type="project" value="Ensembl"/>
</dbReference>
<accession>W5KD92</accession>
<dbReference type="PANTHER" id="PTHR11455">
    <property type="entry name" value="CRYPTOCHROME"/>
    <property type="match status" value="1"/>
</dbReference>
<keyword evidence="10 19" id="KW-0285">Flavoprotein</keyword>
<organism evidence="23 24">
    <name type="scientific">Astyanax mexicanus</name>
    <name type="common">Blind cave fish</name>
    <name type="synonym">Astyanax fasciatus mexicanus</name>
    <dbReference type="NCBI Taxonomy" id="7994"/>
    <lineage>
        <taxon>Eukaryota</taxon>
        <taxon>Metazoa</taxon>
        <taxon>Chordata</taxon>
        <taxon>Craniata</taxon>
        <taxon>Vertebrata</taxon>
        <taxon>Euteleostomi</taxon>
        <taxon>Actinopterygii</taxon>
        <taxon>Neopterygii</taxon>
        <taxon>Teleostei</taxon>
        <taxon>Ostariophysi</taxon>
        <taxon>Characiformes</taxon>
        <taxon>Characoidei</taxon>
        <taxon>Acestrorhamphidae</taxon>
        <taxon>Acestrorhamphinae</taxon>
        <taxon>Astyanax</taxon>
    </lineage>
</organism>
<feature type="compositionally biased region" description="Low complexity" evidence="21">
    <location>
        <begin position="543"/>
        <end position="563"/>
    </location>
</feature>
<comment type="cofactor">
    <cofactor evidence="19">
        <name>FAD</name>
        <dbReference type="ChEBI" id="CHEBI:57692"/>
    </cofactor>
    <text evidence="19">Binds 1 FAD per subunit.</text>
</comment>
<keyword evidence="11" id="KW-0547">Nucleotide-binding</keyword>
<dbReference type="Ensembl" id="ENSAMXT00000005553.2">
    <property type="protein sequence ID" value="ENSAMXP00000005553.2"/>
    <property type="gene ID" value="ENSAMXG00000005406.2"/>
</dbReference>
<evidence type="ECO:0000256" key="1">
    <source>
        <dbReference type="ARBA" id="ARBA00001932"/>
    </source>
</evidence>
<evidence type="ECO:0000256" key="9">
    <source>
        <dbReference type="ARBA" id="ARBA00022606"/>
    </source>
</evidence>
<evidence type="ECO:0000256" key="6">
    <source>
        <dbReference type="ARBA" id="ARBA00022490"/>
    </source>
</evidence>
<feature type="compositionally biased region" description="Polar residues" evidence="21">
    <location>
        <begin position="601"/>
        <end position="615"/>
    </location>
</feature>
<evidence type="ECO:0000256" key="17">
    <source>
        <dbReference type="ARBA" id="ARBA00023170"/>
    </source>
</evidence>
<evidence type="ECO:0000313" key="23">
    <source>
        <dbReference type="Ensembl" id="ENSAMXP00000005553.2"/>
    </source>
</evidence>
<keyword evidence="7" id="KW-0678">Repressor</keyword>
<evidence type="ECO:0000256" key="21">
    <source>
        <dbReference type="SAM" id="MobiDB-lite"/>
    </source>
</evidence>
<keyword evidence="15" id="KW-0090">Biological rhythms</keyword>
<keyword evidence="13" id="KW-0157">Chromophore</keyword>
<evidence type="ECO:0000256" key="13">
    <source>
        <dbReference type="ARBA" id="ARBA00022991"/>
    </source>
</evidence>
<evidence type="ECO:0000256" key="16">
    <source>
        <dbReference type="ARBA" id="ARBA00023163"/>
    </source>
</evidence>
<keyword evidence="12 19" id="KW-0274">FAD</keyword>
<evidence type="ECO:0000256" key="5">
    <source>
        <dbReference type="ARBA" id="ARBA00021159"/>
    </source>
</evidence>
<name>W5KD92_ASTMX</name>
<dbReference type="Bgee" id="ENSAMXG00000005406">
    <property type="expression patterns" value="Expressed in camera-type eye and 14 other cell types or tissues"/>
</dbReference>
<evidence type="ECO:0000256" key="11">
    <source>
        <dbReference type="ARBA" id="ARBA00022741"/>
    </source>
</evidence>
<reference evidence="23" key="4">
    <citation type="submission" date="2025-09" db="UniProtKB">
        <authorList>
            <consortium name="Ensembl"/>
        </authorList>
    </citation>
    <scope>IDENTIFICATION</scope>
</reference>
<evidence type="ECO:0000256" key="7">
    <source>
        <dbReference type="ARBA" id="ARBA00022491"/>
    </source>
</evidence>
<feature type="region of interest" description="Disordered" evidence="21">
    <location>
        <begin position="576"/>
        <end position="615"/>
    </location>
</feature>
<dbReference type="InterPro" id="IPR006050">
    <property type="entry name" value="DNA_photolyase_N"/>
</dbReference>
<protein>
    <recommendedName>
        <fullName evidence="5">Cryptochrome-1</fullName>
    </recommendedName>
</protein>
<dbReference type="FunFam" id="1.25.40.80:FF:000003">
    <property type="entry name" value="cryptochrome-1 isoform X1"/>
    <property type="match status" value="1"/>
</dbReference>
<keyword evidence="8" id="KW-0600">Photoreceptor protein</keyword>
<dbReference type="PANTHER" id="PTHR11455:SF16">
    <property type="entry name" value="CRYPTOCHROME-1"/>
    <property type="match status" value="1"/>
</dbReference>
<evidence type="ECO:0000256" key="3">
    <source>
        <dbReference type="ARBA" id="ARBA00004496"/>
    </source>
</evidence>
<keyword evidence="17" id="KW-0675">Receptor</keyword>
<evidence type="ECO:0000256" key="2">
    <source>
        <dbReference type="ARBA" id="ARBA00004123"/>
    </source>
</evidence>
<evidence type="ECO:0000256" key="10">
    <source>
        <dbReference type="ARBA" id="ARBA00022630"/>
    </source>
</evidence>
<keyword evidence="6" id="KW-0963">Cytoplasm</keyword>
<feature type="binding site" evidence="19">
    <location>
        <begin position="289"/>
        <end position="296"/>
    </location>
    <ligand>
        <name>FAD</name>
        <dbReference type="ChEBI" id="CHEBI:57692"/>
    </ligand>
</feature>
<dbReference type="SUPFAM" id="SSF52425">
    <property type="entry name" value="Cryptochrome/photolyase, N-terminal domain"/>
    <property type="match status" value="1"/>
</dbReference>
<dbReference type="InterPro" id="IPR036155">
    <property type="entry name" value="Crypto/Photolyase_N_sf"/>
</dbReference>
<keyword evidence="14" id="KW-0805">Transcription regulation</keyword>
<dbReference type="SUPFAM" id="SSF48173">
    <property type="entry name" value="Cryptochrome/photolyase FAD-binding domain"/>
    <property type="match status" value="1"/>
</dbReference>
<dbReference type="GO" id="GO:0032922">
    <property type="term" value="P:circadian regulation of gene expression"/>
    <property type="evidence" value="ECO:0007669"/>
    <property type="project" value="TreeGrafter"/>
</dbReference>
<feature type="site" description="Electron transfer via tryptophanyl radical" evidence="20">
    <location>
        <position position="397"/>
    </location>
</feature>
<comment type="subcellular location">
    <subcellularLocation>
        <location evidence="3">Cytoplasm</location>
    </subcellularLocation>
    <subcellularLocation>
        <location evidence="2">Nucleus</location>
    </subcellularLocation>
</comment>
<reference evidence="24" key="1">
    <citation type="submission" date="2013-03" db="EMBL/GenBank/DDBJ databases">
        <authorList>
            <person name="Jeffery W."/>
            <person name="Warren W."/>
            <person name="Wilson R.K."/>
        </authorList>
    </citation>
    <scope>NUCLEOTIDE SEQUENCE</scope>
    <source>
        <strain evidence="24">female</strain>
    </source>
</reference>
<evidence type="ECO:0000256" key="4">
    <source>
        <dbReference type="ARBA" id="ARBA00005862"/>
    </source>
</evidence>
<dbReference type="GO" id="GO:0003677">
    <property type="term" value="F:DNA binding"/>
    <property type="evidence" value="ECO:0007669"/>
    <property type="project" value="TreeGrafter"/>
</dbReference>
<keyword evidence="24" id="KW-1185">Reference proteome</keyword>
<dbReference type="Gene3D" id="1.10.579.10">
    <property type="entry name" value="DNA Cyclobutane Dipyrimidine Photolyase, subunit A, domain 3"/>
    <property type="match status" value="1"/>
</dbReference>
<keyword evidence="18" id="KW-0539">Nucleus</keyword>
<feature type="region of interest" description="Disordered" evidence="21">
    <location>
        <begin position="536"/>
        <end position="563"/>
    </location>
</feature>
<reference evidence="23" key="3">
    <citation type="submission" date="2025-08" db="UniProtKB">
        <authorList>
            <consortium name="Ensembl"/>
        </authorList>
    </citation>
    <scope>IDENTIFICATION</scope>
</reference>
<dbReference type="AlphaFoldDB" id="W5KD92"/>
<dbReference type="GO" id="GO:0005737">
    <property type="term" value="C:cytoplasm"/>
    <property type="evidence" value="ECO:0007669"/>
    <property type="project" value="UniProtKB-SubCell"/>
</dbReference>
<dbReference type="Gene3D" id="3.40.50.620">
    <property type="entry name" value="HUPs"/>
    <property type="match status" value="1"/>
</dbReference>
<evidence type="ECO:0000256" key="19">
    <source>
        <dbReference type="PIRSR" id="PIRSR602081-1"/>
    </source>
</evidence>
<evidence type="ECO:0000313" key="24">
    <source>
        <dbReference type="Proteomes" id="UP000018467"/>
    </source>
</evidence>
<evidence type="ECO:0000256" key="8">
    <source>
        <dbReference type="ARBA" id="ARBA00022543"/>
    </source>
</evidence>
<feature type="binding site" evidence="19">
    <location>
        <begin position="387"/>
        <end position="389"/>
    </location>
    <ligand>
        <name>FAD</name>
        <dbReference type="ChEBI" id="CHEBI:57692"/>
    </ligand>
</feature>
<dbReference type="InterPro" id="IPR005101">
    <property type="entry name" value="Cryptochr/Photolyase_FAD-bd"/>
</dbReference>
<sequence length="615" mass="70600">MVVHTIHWFRKGLRLHDNPSLRESIQGADTVRCVYILDPWFAGSSNVGINRWRFLLQCLEDLDASLRKLNSRLFVIRGQPTDVFPRLFKEWNITRLSYEYDSEPFGKERDAAIKKLASEAGVEVTVRISHTLYDLDKIIELNGGQSPLTYKRFQTLISKMEAVETPTEAITADVMGSCTTPLSDDHDEKFGVPSLEELGFDTEGLSSAVWPGGETEALTRLERHLERKAWVANFERPRMNANSLLASPTGLSPYLRFGCLSCRLFYFKLTDLYRKVKKNSSPPLSLYGQLLWREFFYTAATNNPRFDKMEGNPICVQMPWDRNPEALAKWAEGRTGFPWIDAIMTQLRQEGWIHHLARHAVACFLTRGDLWISWEEGMKVFEELLLDADWSVNAGSWMWLSCSSFFQQFFHCYCPVGFGRRTDPNGDYIRWVSQFHSIIHNIIVPITFFFLPQSHLIPDPILWQCNKKKHHSCPLRFFFFFFASESFNSRSNTLCNKKKHHSCPLRFFFFFFFFASEESLFIVGFQMPGNPQGEWHSGMMVYPQGDTQPSSSTQQQGFSGSSSGMVCYRQETQQVPGPVIQQGRGLHSSTQTSGKRHSEESGPTTGSKVQRQCST</sequence>
<dbReference type="GO" id="GO:0043153">
    <property type="term" value="P:entrainment of circadian clock by photoperiod"/>
    <property type="evidence" value="ECO:0007669"/>
    <property type="project" value="TreeGrafter"/>
</dbReference>
<feature type="site" description="Electron transfer via tryptophanyl radical" evidence="20">
    <location>
        <position position="374"/>
    </location>
</feature>
<evidence type="ECO:0000256" key="15">
    <source>
        <dbReference type="ARBA" id="ARBA00023108"/>
    </source>
</evidence>
<dbReference type="InterPro" id="IPR002081">
    <property type="entry name" value="Cryptochrome/DNA_photolyase_1"/>
</dbReference>
<dbReference type="InterPro" id="IPR014729">
    <property type="entry name" value="Rossmann-like_a/b/a_fold"/>
</dbReference>
<dbReference type="eggNOG" id="KOG0133">
    <property type="taxonomic scope" value="Eukaryota"/>
</dbReference>
<dbReference type="HOGENOM" id="CLU_010348_3_4_1"/>
<dbReference type="GO" id="GO:0005634">
    <property type="term" value="C:nucleus"/>
    <property type="evidence" value="ECO:0007669"/>
    <property type="project" value="UniProtKB-SubCell"/>
</dbReference>
<dbReference type="FunFam" id="1.25.40.80:FF:000002">
    <property type="entry name" value="cryptochrome-1 isoform X1"/>
    <property type="match status" value="1"/>
</dbReference>
<keyword evidence="16" id="KW-0804">Transcription</keyword>
<dbReference type="Proteomes" id="UP000018467">
    <property type="component" value="Unassembled WGS sequence"/>
</dbReference>
<reference evidence="24" key="2">
    <citation type="journal article" date="2014" name="Nat. Commun.">
        <title>The cavefish genome reveals candidate genes for eye loss.</title>
        <authorList>
            <person name="McGaugh S.E."/>
            <person name="Gross J.B."/>
            <person name="Aken B."/>
            <person name="Blin M."/>
            <person name="Borowsky R."/>
            <person name="Chalopin D."/>
            <person name="Hinaux H."/>
            <person name="Jeffery W.R."/>
            <person name="Keene A."/>
            <person name="Ma L."/>
            <person name="Minx P."/>
            <person name="Murphy D."/>
            <person name="O'Quin K.E."/>
            <person name="Retaux S."/>
            <person name="Rohner N."/>
            <person name="Searle S.M."/>
            <person name="Stahl B.A."/>
            <person name="Tabin C."/>
            <person name="Volff J.N."/>
            <person name="Yoshizawa M."/>
            <person name="Warren W.C."/>
        </authorList>
    </citation>
    <scope>NUCLEOTIDE SEQUENCE [LARGE SCALE GENOMIC DNA]</scope>
    <source>
        <strain evidence="24">female</strain>
    </source>
</reference>
<dbReference type="GO" id="GO:0005667">
    <property type="term" value="C:transcription regulator complex"/>
    <property type="evidence" value="ECO:0007669"/>
    <property type="project" value="Ensembl"/>
</dbReference>
<evidence type="ECO:0000256" key="12">
    <source>
        <dbReference type="ARBA" id="ARBA00022827"/>
    </source>
</evidence>
<comment type="cofactor">
    <cofactor evidence="1">
        <name>(6R)-5,10-methylene-5,6,7,8-tetrahydrofolate</name>
        <dbReference type="ChEBI" id="CHEBI:15636"/>
    </cofactor>
</comment>
<dbReference type="InterPro" id="IPR036134">
    <property type="entry name" value="Crypto/Photolyase_FAD-like_sf"/>
</dbReference>
<dbReference type="GO" id="GO:0071949">
    <property type="term" value="F:FAD binding"/>
    <property type="evidence" value="ECO:0007669"/>
    <property type="project" value="TreeGrafter"/>
</dbReference>
<dbReference type="GeneTree" id="ENSGT00940000155455"/>
<evidence type="ECO:0000259" key="22">
    <source>
        <dbReference type="PROSITE" id="PS51645"/>
    </source>
</evidence>
<dbReference type="PROSITE" id="PS51645">
    <property type="entry name" value="PHR_CRY_ALPHA_BETA"/>
    <property type="match status" value="1"/>
</dbReference>